<dbReference type="EMBL" id="VXIT01000008">
    <property type="protein sequence ID" value="KAA6410770.1"/>
    <property type="molecule type" value="Genomic_DNA"/>
</dbReference>
<name>A0A5M8PPB6_9LECA</name>
<organism evidence="1 2">
    <name type="scientific">Lasallia pustulata</name>
    <dbReference type="NCBI Taxonomy" id="136370"/>
    <lineage>
        <taxon>Eukaryota</taxon>
        <taxon>Fungi</taxon>
        <taxon>Dikarya</taxon>
        <taxon>Ascomycota</taxon>
        <taxon>Pezizomycotina</taxon>
        <taxon>Lecanoromycetes</taxon>
        <taxon>OSLEUM clade</taxon>
        <taxon>Umbilicariomycetidae</taxon>
        <taxon>Umbilicariales</taxon>
        <taxon>Umbilicariaceae</taxon>
        <taxon>Lasallia</taxon>
    </lineage>
</organism>
<evidence type="ECO:0000313" key="1">
    <source>
        <dbReference type="EMBL" id="KAA6410770.1"/>
    </source>
</evidence>
<dbReference type="AlphaFoldDB" id="A0A5M8PPB6"/>
<dbReference type="OrthoDB" id="10583228at2759"/>
<proteinExistence type="predicted"/>
<accession>A0A5M8PPB6</accession>
<gene>
    <name evidence="1" type="ORF">FRX48_05080</name>
</gene>
<sequence length="109" mass="12442">MGKFLWRKGKHTKANQMFTPSKRKALKGVVNMSNLSITDHFIGPADLVTNMENYAVHMNSLCYDKKDDNVYNALPPEYHDFANIFQAADVTVMHYIVVITNVCMQCTHC</sequence>
<dbReference type="Proteomes" id="UP000324767">
    <property type="component" value="Unassembled WGS sequence"/>
</dbReference>
<comment type="caution">
    <text evidence="1">The sequence shown here is derived from an EMBL/GenBank/DDBJ whole genome shotgun (WGS) entry which is preliminary data.</text>
</comment>
<evidence type="ECO:0000313" key="2">
    <source>
        <dbReference type="Proteomes" id="UP000324767"/>
    </source>
</evidence>
<protein>
    <submittedName>
        <fullName evidence="1">Uncharacterized protein</fullName>
    </submittedName>
</protein>
<reference evidence="1 2" key="1">
    <citation type="submission" date="2019-09" db="EMBL/GenBank/DDBJ databases">
        <title>The hologenome of the rock-dwelling lichen Lasallia pustulata.</title>
        <authorList>
            <person name="Greshake Tzovaras B."/>
            <person name="Segers F."/>
            <person name="Bicker A."/>
            <person name="Dal Grande F."/>
            <person name="Otte J."/>
            <person name="Hankeln T."/>
            <person name="Schmitt I."/>
            <person name="Ebersberger I."/>
        </authorList>
    </citation>
    <scope>NUCLEOTIDE SEQUENCE [LARGE SCALE GENOMIC DNA]</scope>
    <source>
        <strain evidence="1">A1-1</strain>
    </source>
</reference>